<evidence type="ECO:0000313" key="2">
    <source>
        <dbReference type="EMBL" id="CDF39651.1"/>
    </source>
</evidence>
<dbReference type="GO" id="GO:0050839">
    <property type="term" value="F:cell adhesion molecule binding"/>
    <property type="evidence" value="ECO:0007669"/>
    <property type="project" value="TreeGrafter"/>
</dbReference>
<dbReference type="STRING" id="2769.R7QQ94"/>
<keyword evidence="3" id="KW-1185">Reference proteome</keyword>
<organism evidence="2 3">
    <name type="scientific">Chondrus crispus</name>
    <name type="common">Carrageen Irish moss</name>
    <name type="synonym">Polymorpha crispa</name>
    <dbReference type="NCBI Taxonomy" id="2769"/>
    <lineage>
        <taxon>Eukaryota</taxon>
        <taxon>Rhodophyta</taxon>
        <taxon>Florideophyceae</taxon>
        <taxon>Rhodymeniophycidae</taxon>
        <taxon>Gigartinales</taxon>
        <taxon>Gigartinaceae</taxon>
        <taxon>Chondrus</taxon>
    </lineage>
</organism>
<dbReference type="SUPFAM" id="SSF82153">
    <property type="entry name" value="FAS1 domain"/>
    <property type="match status" value="1"/>
</dbReference>
<dbReference type="AlphaFoldDB" id="R7QQ94"/>
<gene>
    <name evidence="2" type="ORF">CHC_T00006827001</name>
</gene>
<reference evidence="3" key="1">
    <citation type="journal article" date="2013" name="Proc. Natl. Acad. Sci. U.S.A.">
        <title>Genome structure and metabolic features in the red seaweed Chondrus crispus shed light on evolution of the Archaeplastida.</title>
        <authorList>
            <person name="Collen J."/>
            <person name="Porcel B."/>
            <person name="Carre W."/>
            <person name="Ball S.G."/>
            <person name="Chaparro C."/>
            <person name="Tonon T."/>
            <person name="Barbeyron T."/>
            <person name="Michel G."/>
            <person name="Noel B."/>
            <person name="Valentin K."/>
            <person name="Elias M."/>
            <person name="Artiguenave F."/>
            <person name="Arun A."/>
            <person name="Aury J.M."/>
            <person name="Barbosa-Neto J.F."/>
            <person name="Bothwell J.H."/>
            <person name="Bouget F.Y."/>
            <person name="Brillet L."/>
            <person name="Cabello-Hurtado F."/>
            <person name="Capella-Gutierrez S."/>
            <person name="Charrier B."/>
            <person name="Cladiere L."/>
            <person name="Cock J.M."/>
            <person name="Coelho S.M."/>
            <person name="Colleoni C."/>
            <person name="Czjzek M."/>
            <person name="Da Silva C."/>
            <person name="Delage L."/>
            <person name="Denoeud F."/>
            <person name="Deschamps P."/>
            <person name="Dittami S.M."/>
            <person name="Gabaldon T."/>
            <person name="Gachon C.M."/>
            <person name="Groisillier A."/>
            <person name="Herve C."/>
            <person name="Jabbari K."/>
            <person name="Katinka M."/>
            <person name="Kloareg B."/>
            <person name="Kowalczyk N."/>
            <person name="Labadie K."/>
            <person name="Leblanc C."/>
            <person name="Lopez P.J."/>
            <person name="McLachlan D.H."/>
            <person name="Meslet-Cladiere L."/>
            <person name="Moustafa A."/>
            <person name="Nehr Z."/>
            <person name="Nyvall Collen P."/>
            <person name="Panaud O."/>
            <person name="Partensky F."/>
            <person name="Poulain J."/>
            <person name="Rensing S.A."/>
            <person name="Rousvoal S."/>
            <person name="Samson G."/>
            <person name="Symeonidi A."/>
            <person name="Weissenbach J."/>
            <person name="Zambounis A."/>
            <person name="Wincker P."/>
            <person name="Boyen C."/>
        </authorList>
    </citation>
    <scope>NUCLEOTIDE SEQUENCE [LARGE SCALE GENOMIC DNA]</scope>
    <source>
        <strain evidence="3">cv. Stackhouse</strain>
    </source>
</reference>
<evidence type="ECO:0000259" key="1">
    <source>
        <dbReference type="PROSITE" id="PS50213"/>
    </source>
</evidence>
<evidence type="ECO:0000313" key="3">
    <source>
        <dbReference type="Proteomes" id="UP000012073"/>
    </source>
</evidence>
<dbReference type="GO" id="GO:0007155">
    <property type="term" value="P:cell adhesion"/>
    <property type="evidence" value="ECO:0007669"/>
    <property type="project" value="TreeGrafter"/>
</dbReference>
<dbReference type="FunFam" id="2.30.180.10:FF:000032">
    <property type="entry name" value="Fasciclin domain-containing protein, putative"/>
    <property type="match status" value="1"/>
</dbReference>
<dbReference type="PANTHER" id="PTHR10900">
    <property type="entry name" value="PERIOSTIN-RELATED"/>
    <property type="match status" value="1"/>
</dbReference>
<dbReference type="EMBL" id="HG002060">
    <property type="protein sequence ID" value="CDF39651.1"/>
    <property type="molecule type" value="Genomic_DNA"/>
</dbReference>
<proteinExistence type="predicted"/>
<dbReference type="KEGG" id="ccp:CHC_T00006827001"/>
<dbReference type="GO" id="GO:0030198">
    <property type="term" value="P:extracellular matrix organization"/>
    <property type="evidence" value="ECO:0007669"/>
    <property type="project" value="TreeGrafter"/>
</dbReference>
<dbReference type="PANTHER" id="PTHR10900:SF77">
    <property type="entry name" value="FI19380P1"/>
    <property type="match status" value="1"/>
</dbReference>
<dbReference type="PhylomeDB" id="R7QQ94"/>
<dbReference type="Proteomes" id="UP000012073">
    <property type="component" value="Unassembled WGS sequence"/>
</dbReference>
<name>R7QQ94_CHOCR</name>
<dbReference type="Gramene" id="CDF39651">
    <property type="protein sequence ID" value="CDF39651"/>
    <property type="gene ID" value="CHC_T00006827001"/>
</dbReference>
<dbReference type="GeneID" id="17317663"/>
<dbReference type="OMA" id="CANGCII"/>
<dbReference type="Gene3D" id="2.30.180.10">
    <property type="entry name" value="FAS1 domain"/>
    <property type="match status" value="1"/>
</dbReference>
<dbReference type="PROSITE" id="PS50213">
    <property type="entry name" value="FAS1"/>
    <property type="match status" value="1"/>
</dbReference>
<feature type="domain" description="FAS1" evidence="1">
    <location>
        <begin position="76"/>
        <end position="214"/>
    </location>
</feature>
<dbReference type="InterPro" id="IPR000782">
    <property type="entry name" value="FAS1_domain"/>
</dbReference>
<dbReference type="RefSeq" id="XP_005709945.1">
    <property type="nucleotide sequence ID" value="XM_005709888.1"/>
</dbReference>
<dbReference type="Pfam" id="PF02469">
    <property type="entry name" value="Fasciclin"/>
    <property type="match status" value="1"/>
</dbReference>
<dbReference type="OrthoDB" id="286301at2759"/>
<dbReference type="SMART" id="SM00554">
    <property type="entry name" value="FAS1"/>
    <property type="match status" value="1"/>
</dbReference>
<accession>R7QQ94</accession>
<sequence length="268" mass="28109">MKAFVPTSGLATVSGSTVGSRDNLTALRPTAATQTVRRSSVRMSTITYPYTGSGYGAAGVPYGGDPVGQSFRESKTADIVQTAASVPVFSTLVSLLRETGLDYELAKGGPFTVFAPTDTAFASLLEPHGFKILAPLLRPENRGELKKVLAHHVIAGDVSSGAILANGKMDFVTTAGCPISLMGYGKRISAGSAAVVKADIPCTNGVIHVISSVLVPMSYEKPPTGPPKKNFFNSTVLDLYKNRLTPRQALGIDPLPEGYDSAALSKFE</sequence>
<dbReference type="InterPro" id="IPR050904">
    <property type="entry name" value="Adhesion/Biosynth-related"/>
</dbReference>
<dbReference type="GO" id="GO:0005615">
    <property type="term" value="C:extracellular space"/>
    <property type="evidence" value="ECO:0007669"/>
    <property type="project" value="TreeGrafter"/>
</dbReference>
<protein>
    <recommendedName>
        <fullName evidence="1">FAS1 domain-containing protein</fullName>
    </recommendedName>
</protein>
<dbReference type="InterPro" id="IPR036378">
    <property type="entry name" value="FAS1_dom_sf"/>
</dbReference>
<dbReference type="GO" id="GO:0031012">
    <property type="term" value="C:extracellular matrix"/>
    <property type="evidence" value="ECO:0007669"/>
    <property type="project" value="TreeGrafter"/>
</dbReference>